<dbReference type="AlphaFoldDB" id="A0AA47LRV2"/>
<dbReference type="PANTHER" id="PTHR43036">
    <property type="entry name" value="OSJNBB0011N17.9 PROTEIN"/>
    <property type="match status" value="1"/>
</dbReference>
<proteinExistence type="predicted"/>
<evidence type="ECO:0000313" key="3">
    <source>
        <dbReference type="Proteomes" id="UP001164748"/>
    </source>
</evidence>
<sequence>MKPARIEHQFDYPYTWDQVAYGDWARTQLQTRLDEWLPTLFGYHLLKLGGLSCELVSEQCNIQHQVCVDQHNPMRNVTATHYALPFIEKSFDACVLAHQLDYSDDPHRLLREIDRVMIDDGCLIISGVNPTSLLGVKKFLRGRHQRLPWSGRMFSPLRVKDWLSVMNYEVVEAHQMGLWPTHRPSARHAWIESSASMVTPALGAIYLIIARKRSYPLKPIKPRWKLKQAVSPLGGVVPNGG</sequence>
<evidence type="ECO:0000259" key="1">
    <source>
        <dbReference type="Pfam" id="PF08241"/>
    </source>
</evidence>
<dbReference type="InterPro" id="IPR013216">
    <property type="entry name" value="Methyltransf_11"/>
</dbReference>
<reference evidence="2" key="1">
    <citation type="submission" date="2022-09" db="EMBL/GenBank/DDBJ databases">
        <authorList>
            <person name="Li Z.-J."/>
        </authorList>
    </citation>
    <scope>NUCLEOTIDE SEQUENCE</scope>
    <source>
        <strain evidence="2">TGB11</strain>
    </source>
</reference>
<dbReference type="Pfam" id="PF08241">
    <property type="entry name" value="Methyltransf_11"/>
    <property type="match status" value="1"/>
</dbReference>
<feature type="domain" description="Methyltransferase type 11" evidence="1">
    <location>
        <begin position="67"/>
        <end position="125"/>
    </location>
</feature>
<name>A0AA47LRV2_9GAMM</name>
<keyword evidence="2" id="KW-0489">Methyltransferase</keyword>
<gene>
    <name evidence="2" type="ORF">N8M53_03315</name>
</gene>
<dbReference type="InterPro" id="IPR029063">
    <property type="entry name" value="SAM-dependent_MTases_sf"/>
</dbReference>
<evidence type="ECO:0000313" key="2">
    <source>
        <dbReference type="EMBL" id="WBA09254.1"/>
    </source>
</evidence>
<dbReference type="RefSeq" id="WP_269579479.1">
    <property type="nucleotide sequence ID" value="NZ_CP114588.1"/>
</dbReference>
<dbReference type="GO" id="GO:0032259">
    <property type="term" value="P:methylation"/>
    <property type="evidence" value="ECO:0007669"/>
    <property type="project" value="UniProtKB-KW"/>
</dbReference>
<protein>
    <submittedName>
        <fullName evidence="2">Methyltransferase domain-containing protein</fullName>
    </submittedName>
</protein>
<dbReference type="SUPFAM" id="SSF53335">
    <property type="entry name" value="S-adenosyl-L-methionine-dependent methyltransferases"/>
    <property type="match status" value="1"/>
</dbReference>
<dbReference type="EMBL" id="CP114588">
    <property type="protein sequence ID" value="WBA09254.1"/>
    <property type="molecule type" value="Genomic_DNA"/>
</dbReference>
<keyword evidence="2" id="KW-0808">Transferase</keyword>
<dbReference type="Proteomes" id="UP001164748">
    <property type="component" value="Chromosome"/>
</dbReference>
<organism evidence="2 3">
    <name type="scientific">Salinivibrio kushneri</name>
    <dbReference type="NCBI Taxonomy" id="1908198"/>
    <lineage>
        <taxon>Bacteria</taxon>
        <taxon>Pseudomonadati</taxon>
        <taxon>Pseudomonadota</taxon>
        <taxon>Gammaproteobacteria</taxon>
        <taxon>Vibrionales</taxon>
        <taxon>Vibrionaceae</taxon>
        <taxon>Salinivibrio</taxon>
    </lineage>
</organism>
<dbReference type="Gene3D" id="3.40.50.150">
    <property type="entry name" value="Vaccinia Virus protein VP39"/>
    <property type="match status" value="1"/>
</dbReference>
<dbReference type="PANTHER" id="PTHR43036:SF2">
    <property type="entry name" value="OS04G0481300 PROTEIN"/>
    <property type="match status" value="1"/>
</dbReference>
<accession>A0AA47LRV2</accession>
<dbReference type="GO" id="GO:0008757">
    <property type="term" value="F:S-adenosylmethionine-dependent methyltransferase activity"/>
    <property type="evidence" value="ECO:0007669"/>
    <property type="project" value="InterPro"/>
</dbReference>